<evidence type="ECO:0000313" key="2">
    <source>
        <dbReference type="EMBL" id="EHR63705.1"/>
    </source>
</evidence>
<name>H5XN72_9PSEU</name>
<dbReference type="SUPFAM" id="SSF47413">
    <property type="entry name" value="lambda repressor-like DNA-binding domains"/>
    <property type="match status" value="1"/>
</dbReference>
<reference evidence="2 3" key="1">
    <citation type="submission" date="2011-11" db="EMBL/GenBank/DDBJ databases">
        <title>The Noncontiguous Finished sequence of Saccharomonospora cyanea NA-134.</title>
        <authorList>
            <consortium name="US DOE Joint Genome Institute"/>
            <person name="Lucas S."/>
            <person name="Han J."/>
            <person name="Lapidus A."/>
            <person name="Cheng J.-F."/>
            <person name="Goodwin L."/>
            <person name="Pitluck S."/>
            <person name="Peters L."/>
            <person name="Ovchinnikova G."/>
            <person name="Lu M."/>
            <person name="Detter J.C."/>
            <person name="Han C."/>
            <person name="Tapia R."/>
            <person name="Land M."/>
            <person name="Hauser L."/>
            <person name="Kyrpides N."/>
            <person name="Ivanova N."/>
            <person name="Pagani I."/>
            <person name="Brambilla E.-M."/>
            <person name="Klenk H.-P."/>
            <person name="Woyke T."/>
        </authorList>
    </citation>
    <scope>NUCLEOTIDE SEQUENCE [LARGE SCALE GENOMIC DNA]</scope>
    <source>
        <strain evidence="2 3">NA-134</strain>
    </source>
</reference>
<feature type="domain" description="HTH cro/C1-type" evidence="1">
    <location>
        <begin position="17"/>
        <end position="71"/>
    </location>
</feature>
<dbReference type="InterPro" id="IPR043917">
    <property type="entry name" value="DUF5753"/>
</dbReference>
<dbReference type="SMART" id="SM00530">
    <property type="entry name" value="HTH_XRE"/>
    <property type="match status" value="1"/>
</dbReference>
<accession>H5XN72</accession>
<dbReference type="Proteomes" id="UP000002791">
    <property type="component" value="Chromosome"/>
</dbReference>
<protein>
    <submittedName>
        <fullName evidence="2">Putative transcriptional regulator</fullName>
    </submittedName>
</protein>
<dbReference type="HOGENOM" id="CLU_055817_1_0_11"/>
<dbReference type="Pfam" id="PF13560">
    <property type="entry name" value="HTH_31"/>
    <property type="match status" value="1"/>
</dbReference>
<evidence type="ECO:0000313" key="3">
    <source>
        <dbReference type="Proteomes" id="UP000002791"/>
    </source>
</evidence>
<dbReference type="GO" id="GO:0003677">
    <property type="term" value="F:DNA binding"/>
    <property type="evidence" value="ECO:0007669"/>
    <property type="project" value="InterPro"/>
</dbReference>
<dbReference type="Gene3D" id="1.10.260.40">
    <property type="entry name" value="lambda repressor-like DNA-binding domains"/>
    <property type="match status" value="1"/>
</dbReference>
<evidence type="ECO:0000259" key="1">
    <source>
        <dbReference type="PROSITE" id="PS50943"/>
    </source>
</evidence>
<dbReference type="CDD" id="cd00093">
    <property type="entry name" value="HTH_XRE"/>
    <property type="match status" value="1"/>
</dbReference>
<dbReference type="InterPro" id="IPR010982">
    <property type="entry name" value="Lambda_DNA-bd_dom_sf"/>
</dbReference>
<dbReference type="OrthoDB" id="2991476at2"/>
<dbReference type="EMBL" id="CM001440">
    <property type="protein sequence ID" value="EHR63705.1"/>
    <property type="molecule type" value="Genomic_DNA"/>
</dbReference>
<dbReference type="Pfam" id="PF19054">
    <property type="entry name" value="DUF5753"/>
    <property type="match status" value="1"/>
</dbReference>
<sequence length="280" mass="30646">MASTANTPGARALGAELLRLRKAAGLTMIELGKAIGRSHTHVSRWENGKLVPTVEEVARMLGVLGVAGEEFDSVLQLAREAADPNWVAPGVVRHLAMLTGYERTASRITNVQPLLIPGLLQTAEYARSIMLSAGANVGEAEQRTTHRMGRQHVLTRPRPVLLDAVIGEHALRYPPCSPDVMADQLRALLKWAQLDNVTIRAVPFDSGYLPILEGAFVLIEFEKAAPVVQLEHYRSAMTLTDRRDVRDYQAAADTMRRQAMSPADTEEFITSLASEMESGT</sequence>
<dbReference type="RefSeq" id="WP_005460171.1">
    <property type="nucleotide sequence ID" value="NZ_CM001440.1"/>
</dbReference>
<dbReference type="InterPro" id="IPR001387">
    <property type="entry name" value="Cro/C1-type_HTH"/>
</dbReference>
<dbReference type="PROSITE" id="PS50943">
    <property type="entry name" value="HTH_CROC1"/>
    <property type="match status" value="1"/>
</dbReference>
<gene>
    <name evidence="2" type="ORF">SaccyDRAFT_4909</name>
</gene>
<dbReference type="eggNOG" id="COG1813">
    <property type="taxonomic scope" value="Bacteria"/>
</dbReference>
<proteinExistence type="predicted"/>
<dbReference type="AlphaFoldDB" id="H5XN72"/>
<keyword evidence="3" id="KW-1185">Reference proteome</keyword>
<dbReference type="STRING" id="882082.SaccyDRAFT_4909"/>
<organism evidence="2 3">
    <name type="scientific">Saccharomonospora cyanea NA-134</name>
    <dbReference type="NCBI Taxonomy" id="882082"/>
    <lineage>
        <taxon>Bacteria</taxon>
        <taxon>Bacillati</taxon>
        <taxon>Actinomycetota</taxon>
        <taxon>Actinomycetes</taxon>
        <taxon>Pseudonocardiales</taxon>
        <taxon>Pseudonocardiaceae</taxon>
        <taxon>Saccharomonospora</taxon>
    </lineage>
</organism>